<evidence type="ECO:0000313" key="5">
    <source>
        <dbReference type="Proteomes" id="UP000281915"/>
    </source>
</evidence>
<dbReference type="SUPFAM" id="SSF140931">
    <property type="entry name" value="Fic-like"/>
    <property type="match status" value="1"/>
</dbReference>
<name>A0A3M8D6J4_9BACL</name>
<dbReference type="Gene3D" id="1.10.3290.10">
    <property type="entry name" value="Fido-like domain"/>
    <property type="match status" value="1"/>
</dbReference>
<sequence>MCKYLYIIGQGVCRKMRYLYKIYHEIPVTDFHEIHQKRFKFDTTIRLGLSIKPMKQPHSYELYYVPTNKMLEMVSKIHLISNSFLQTFQILPTVAQKQFINECLVEELYNTNQLEGIRSTREEIARSAKEVKLNKKTKTRFASMIKSYLRLLNNDIELPESAKDIRAIYDEITNGEIEQQELPDGEVFRKEITYILKKSGTGKVIHQGITPEKEIIHKTEQLLRFMNDNDEIPALIRVAIGHYYFGYIHPFYDGNGRTSRFISSIYLSKVLGNIASLSLSRGSNKYKNKYLDIFEITNSIKSRGEMNCFIETFLRIIIDTLVQMNAELKEKSELLSIAAQKIDVEPKLANKEELHKDIMLILAQNHFFDSSMGLTIKELAAIVSKSEATIRKIVRDLIAMSLIEQKGERPAYYCMKQEYFEI</sequence>
<evidence type="ECO:0000313" key="4">
    <source>
        <dbReference type="EMBL" id="RNB82855.1"/>
    </source>
</evidence>
<dbReference type="InterPro" id="IPR036597">
    <property type="entry name" value="Fido-like_dom_sf"/>
</dbReference>
<evidence type="ECO:0000259" key="3">
    <source>
        <dbReference type="PROSITE" id="PS51459"/>
    </source>
</evidence>
<keyword evidence="2" id="KW-0547">Nucleotide-binding</keyword>
<gene>
    <name evidence="4" type="ORF">EDM58_05575</name>
</gene>
<keyword evidence="2" id="KW-0067">ATP-binding</keyword>
<feature type="active site" evidence="1">
    <location>
        <position position="249"/>
    </location>
</feature>
<dbReference type="AlphaFoldDB" id="A0A3M8D6J4"/>
<protein>
    <submittedName>
        <fullName evidence="4">Fic family protein</fullName>
    </submittedName>
</protein>
<dbReference type="GO" id="GO:0005524">
    <property type="term" value="F:ATP binding"/>
    <property type="evidence" value="ECO:0007669"/>
    <property type="project" value="UniProtKB-KW"/>
</dbReference>
<dbReference type="Pfam" id="PF02661">
    <property type="entry name" value="Fic"/>
    <property type="match status" value="1"/>
</dbReference>
<dbReference type="PANTHER" id="PTHR13504">
    <property type="entry name" value="FIDO DOMAIN-CONTAINING PROTEIN DDB_G0283145"/>
    <property type="match status" value="1"/>
</dbReference>
<feature type="binding site" evidence="2">
    <location>
        <begin position="253"/>
        <end position="260"/>
    </location>
    <ligand>
        <name>ATP</name>
        <dbReference type="ChEBI" id="CHEBI:30616"/>
    </ligand>
</feature>
<dbReference type="InterPro" id="IPR003812">
    <property type="entry name" value="Fido"/>
</dbReference>
<proteinExistence type="predicted"/>
<organism evidence="4 5">
    <name type="scientific">Brevibacillus panacihumi</name>
    <dbReference type="NCBI Taxonomy" id="497735"/>
    <lineage>
        <taxon>Bacteria</taxon>
        <taxon>Bacillati</taxon>
        <taxon>Bacillota</taxon>
        <taxon>Bacilli</taxon>
        <taxon>Bacillales</taxon>
        <taxon>Paenibacillaceae</taxon>
        <taxon>Brevibacillus</taxon>
    </lineage>
</organism>
<feature type="domain" description="Fido" evidence="3">
    <location>
        <begin position="160"/>
        <end position="312"/>
    </location>
</feature>
<evidence type="ECO:0000256" key="2">
    <source>
        <dbReference type="PIRSR" id="PIRSR640198-2"/>
    </source>
</evidence>
<comment type="caution">
    <text evidence="4">The sequence shown here is derived from an EMBL/GenBank/DDBJ whole genome shotgun (WGS) entry which is preliminary data.</text>
</comment>
<dbReference type="InterPro" id="IPR040198">
    <property type="entry name" value="Fido_containing"/>
</dbReference>
<dbReference type="PANTHER" id="PTHR13504:SF40">
    <property type="entry name" value="FIDO DOMAIN-CONTAINING PROTEIN"/>
    <property type="match status" value="1"/>
</dbReference>
<accession>A0A3M8D6J4</accession>
<evidence type="ECO:0000256" key="1">
    <source>
        <dbReference type="PIRSR" id="PIRSR640198-1"/>
    </source>
</evidence>
<reference evidence="4 5" key="1">
    <citation type="submission" date="2018-10" db="EMBL/GenBank/DDBJ databases">
        <title>Phylogenomics of Brevibacillus.</title>
        <authorList>
            <person name="Dunlap C."/>
        </authorList>
    </citation>
    <scope>NUCLEOTIDE SEQUENCE [LARGE SCALE GENOMIC DNA]</scope>
    <source>
        <strain evidence="4 5">JCM 15085</strain>
    </source>
</reference>
<dbReference type="EMBL" id="RHHT01000008">
    <property type="protein sequence ID" value="RNB82855.1"/>
    <property type="molecule type" value="Genomic_DNA"/>
</dbReference>
<dbReference type="Proteomes" id="UP000281915">
    <property type="component" value="Unassembled WGS sequence"/>
</dbReference>
<dbReference type="PROSITE" id="PS51459">
    <property type="entry name" value="FIDO"/>
    <property type="match status" value="1"/>
</dbReference>